<feature type="coiled-coil region" evidence="7">
    <location>
        <begin position="279"/>
        <end position="346"/>
    </location>
</feature>
<dbReference type="InterPro" id="IPR001878">
    <property type="entry name" value="Znf_CCHC"/>
</dbReference>
<comment type="caution">
    <text evidence="10">The sequence shown here is derived from an EMBL/GenBank/DDBJ whole genome shotgun (WGS) entry which is preliminary data.</text>
</comment>
<dbReference type="Proteomes" id="UP001281410">
    <property type="component" value="Unassembled WGS sequence"/>
</dbReference>
<keyword evidence="2" id="KW-0805">Transcription regulation</keyword>
<sequence length="464" mass="52639">MSAQLRIDTNMDASKLQFYRARDAAREMIDGAMKEQYSKLREKQRGTPKKKRNLQSDEVKIWNTTKLRRNYIVVRCWKCGNEGHNRLTCDRRVEVLTVLQQQKTPNSHQTTNVEEAKASSQHQLMEISSIKGLSELGTMEDPSCFINQWHMNYVDNFNLLPMAAAFGENSQNPPHHTLQTISNKKQYSSDNNNQAGSDRPLKQFKTNTWDYSQTDFYPNSNVSVVNSNQVNQMGILKPKEELLCSQSDISNSQSCLANQNYVIKACQGAKRIGPAGTRLSQAQDHIIAERKRREKLSQRFIALSSIVPGLKKMDKASVLGDAIKYLKQLQEKVKTLEEQTSKKTMESVVLVKKSQLLFTGQGDHSSCSDGDSSTRSFSETLPEIEARFCDKNVLIRVHCEKRKGVFEKTVAAIENLQLTIINSSVMTFGTSALDLTIIAQMDMEFNMSLKDLVKNLRSAFQLFK</sequence>
<keyword evidence="7" id="KW-0175">Coiled coil</keyword>
<dbReference type="CDD" id="cd11452">
    <property type="entry name" value="bHLH_AtNAI1_like"/>
    <property type="match status" value="1"/>
</dbReference>
<keyword evidence="6" id="KW-0479">Metal-binding</keyword>
<evidence type="ECO:0000256" key="2">
    <source>
        <dbReference type="ARBA" id="ARBA00023015"/>
    </source>
</evidence>
<evidence type="ECO:0000256" key="6">
    <source>
        <dbReference type="PROSITE-ProRule" id="PRU00047"/>
    </source>
</evidence>
<feature type="domain" description="CCHC-type" evidence="8">
    <location>
        <begin position="75"/>
        <end position="89"/>
    </location>
</feature>
<dbReference type="PROSITE" id="PS50158">
    <property type="entry name" value="ZF_CCHC"/>
    <property type="match status" value="1"/>
</dbReference>
<evidence type="ECO:0000259" key="8">
    <source>
        <dbReference type="PROSITE" id="PS50158"/>
    </source>
</evidence>
<evidence type="ECO:0000256" key="5">
    <source>
        <dbReference type="ARBA" id="ARBA00023242"/>
    </source>
</evidence>
<reference evidence="10" key="1">
    <citation type="journal article" date="2023" name="Plant J.">
        <title>Genome sequences and population genomics provide insights into the demographic history, inbreeding, and mutation load of two 'living fossil' tree species of Dipteronia.</title>
        <authorList>
            <person name="Feng Y."/>
            <person name="Comes H.P."/>
            <person name="Chen J."/>
            <person name="Zhu S."/>
            <person name="Lu R."/>
            <person name="Zhang X."/>
            <person name="Li P."/>
            <person name="Qiu J."/>
            <person name="Olsen K.M."/>
            <person name="Qiu Y."/>
        </authorList>
    </citation>
    <scope>NUCLEOTIDE SEQUENCE</scope>
    <source>
        <strain evidence="10">NBL</strain>
    </source>
</reference>
<evidence type="ECO:0000313" key="11">
    <source>
        <dbReference type="Proteomes" id="UP001281410"/>
    </source>
</evidence>
<name>A0AAE0DQT6_9ROSI</name>
<evidence type="ECO:0000313" key="10">
    <source>
        <dbReference type="EMBL" id="KAK3182749.1"/>
    </source>
</evidence>
<dbReference type="InterPro" id="IPR011598">
    <property type="entry name" value="bHLH_dom"/>
</dbReference>
<dbReference type="PANTHER" id="PTHR45959:SF25">
    <property type="entry name" value="BASIC HELIX LOOP HELIX (BHLH) DNA-BINDING FAMILY PROTEIN"/>
    <property type="match status" value="1"/>
</dbReference>
<dbReference type="SMART" id="SM00353">
    <property type="entry name" value="HLH"/>
    <property type="match status" value="1"/>
</dbReference>
<dbReference type="SUPFAM" id="SSF47459">
    <property type="entry name" value="HLH, helix-loop-helix DNA-binding domain"/>
    <property type="match status" value="1"/>
</dbReference>
<dbReference type="GO" id="GO:0003676">
    <property type="term" value="F:nucleic acid binding"/>
    <property type="evidence" value="ECO:0007669"/>
    <property type="project" value="InterPro"/>
</dbReference>
<protein>
    <recommendedName>
        <fullName evidence="12">BHLH transcription factor</fullName>
    </recommendedName>
</protein>
<dbReference type="Pfam" id="PF22754">
    <property type="entry name" value="bHLH-TF_ACT-like_plant"/>
    <property type="match status" value="1"/>
</dbReference>
<dbReference type="InterPro" id="IPR052610">
    <property type="entry name" value="bHLH_transcription_regulator"/>
</dbReference>
<dbReference type="GO" id="GO:0005634">
    <property type="term" value="C:nucleus"/>
    <property type="evidence" value="ECO:0007669"/>
    <property type="project" value="UniProtKB-SubCell"/>
</dbReference>
<dbReference type="AlphaFoldDB" id="A0AAE0DQT6"/>
<keyword evidence="11" id="KW-1185">Reference proteome</keyword>
<evidence type="ECO:0000256" key="4">
    <source>
        <dbReference type="ARBA" id="ARBA00023163"/>
    </source>
</evidence>
<dbReference type="InterPro" id="IPR036638">
    <property type="entry name" value="HLH_DNA-bd_sf"/>
</dbReference>
<evidence type="ECO:0000256" key="3">
    <source>
        <dbReference type="ARBA" id="ARBA00023125"/>
    </source>
</evidence>
<proteinExistence type="predicted"/>
<dbReference type="Pfam" id="PF00010">
    <property type="entry name" value="HLH"/>
    <property type="match status" value="1"/>
</dbReference>
<keyword evidence="3" id="KW-0238">DNA-binding</keyword>
<dbReference type="EMBL" id="JANJYJ010000010">
    <property type="protein sequence ID" value="KAK3182749.1"/>
    <property type="molecule type" value="Genomic_DNA"/>
</dbReference>
<keyword evidence="4" id="KW-0804">Transcription</keyword>
<comment type="subcellular location">
    <subcellularLocation>
        <location evidence="1">Nucleus</location>
    </subcellularLocation>
</comment>
<accession>A0AAE0DQT6</accession>
<dbReference type="PANTHER" id="PTHR45959">
    <property type="entry name" value="BHLH TRANSCRIPTION FACTOR"/>
    <property type="match status" value="1"/>
</dbReference>
<keyword evidence="6" id="KW-0862">Zinc</keyword>
<evidence type="ECO:0008006" key="12">
    <source>
        <dbReference type="Google" id="ProtNLM"/>
    </source>
</evidence>
<evidence type="ECO:0000259" key="9">
    <source>
        <dbReference type="PROSITE" id="PS50888"/>
    </source>
</evidence>
<dbReference type="Gene3D" id="4.10.280.10">
    <property type="entry name" value="Helix-loop-helix DNA-binding domain"/>
    <property type="match status" value="1"/>
</dbReference>
<evidence type="ECO:0000256" key="7">
    <source>
        <dbReference type="SAM" id="Coils"/>
    </source>
</evidence>
<gene>
    <name evidence="10" type="ORF">Dsin_030035</name>
</gene>
<dbReference type="GO" id="GO:0046983">
    <property type="term" value="F:protein dimerization activity"/>
    <property type="evidence" value="ECO:0007669"/>
    <property type="project" value="InterPro"/>
</dbReference>
<evidence type="ECO:0000256" key="1">
    <source>
        <dbReference type="ARBA" id="ARBA00004123"/>
    </source>
</evidence>
<dbReference type="PROSITE" id="PS50888">
    <property type="entry name" value="BHLH"/>
    <property type="match status" value="1"/>
</dbReference>
<organism evidence="10 11">
    <name type="scientific">Dipteronia sinensis</name>
    <dbReference type="NCBI Taxonomy" id="43782"/>
    <lineage>
        <taxon>Eukaryota</taxon>
        <taxon>Viridiplantae</taxon>
        <taxon>Streptophyta</taxon>
        <taxon>Embryophyta</taxon>
        <taxon>Tracheophyta</taxon>
        <taxon>Spermatophyta</taxon>
        <taxon>Magnoliopsida</taxon>
        <taxon>eudicotyledons</taxon>
        <taxon>Gunneridae</taxon>
        <taxon>Pentapetalae</taxon>
        <taxon>rosids</taxon>
        <taxon>malvids</taxon>
        <taxon>Sapindales</taxon>
        <taxon>Sapindaceae</taxon>
        <taxon>Hippocastanoideae</taxon>
        <taxon>Acereae</taxon>
        <taxon>Dipteronia</taxon>
    </lineage>
</organism>
<dbReference type="InterPro" id="IPR054502">
    <property type="entry name" value="bHLH-TF_ACT-like_plant"/>
</dbReference>
<dbReference type="GO" id="GO:0008270">
    <property type="term" value="F:zinc ion binding"/>
    <property type="evidence" value="ECO:0007669"/>
    <property type="project" value="UniProtKB-KW"/>
</dbReference>
<feature type="domain" description="BHLH" evidence="9">
    <location>
        <begin position="280"/>
        <end position="329"/>
    </location>
</feature>
<keyword evidence="5" id="KW-0539">Nucleus</keyword>
<keyword evidence="6" id="KW-0863">Zinc-finger</keyword>